<feature type="short sequence motif" description="HXTX 2" evidence="2">
    <location>
        <begin position="121"/>
        <end position="124"/>
    </location>
</feature>
<evidence type="ECO:0000313" key="4">
    <source>
        <dbReference type="EMBL" id="RFU16150.1"/>
    </source>
</evidence>
<evidence type="ECO:0000256" key="2">
    <source>
        <dbReference type="HAMAP-Rule" id="MF_01940"/>
    </source>
</evidence>
<protein>
    <recommendedName>
        <fullName evidence="2">RNA 2',3'-cyclic phosphodiesterase</fullName>
        <shortName evidence="2">RNA 2',3'-CPDase</shortName>
        <ecNumber evidence="2">3.1.4.58</ecNumber>
    </recommendedName>
</protein>
<evidence type="ECO:0000259" key="3">
    <source>
        <dbReference type="Pfam" id="PF02834"/>
    </source>
</evidence>
<comment type="function">
    <text evidence="2">Hydrolyzes RNA 2',3'-cyclic phosphodiester to an RNA 2'-phosphomonoester.</text>
</comment>
<comment type="caution">
    <text evidence="4">The sequence shown here is derived from an EMBL/GenBank/DDBJ whole genome shotgun (WGS) entry which is preliminary data.</text>
</comment>
<dbReference type="InterPro" id="IPR014051">
    <property type="entry name" value="Phosphoesterase_HXTX"/>
</dbReference>
<dbReference type="RefSeq" id="WP_117300214.1">
    <property type="nucleotide sequence ID" value="NZ_QVQT02000004.1"/>
</dbReference>
<feature type="active site" description="Proton acceptor" evidence="2">
    <location>
        <position position="121"/>
    </location>
</feature>
<comment type="similarity">
    <text evidence="2">Belongs to the 2H phosphoesterase superfamily. ThpR family.</text>
</comment>
<dbReference type="AlphaFoldDB" id="A0A372IMF6"/>
<dbReference type="InterPro" id="IPR009097">
    <property type="entry name" value="Cyclic_Pdiesterase"/>
</dbReference>
<dbReference type="EMBL" id="QVQT01000004">
    <property type="protein sequence ID" value="RFU16150.1"/>
    <property type="molecule type" value="Genomic_DNA"/>
</dbReference>
<keyword evidence="1 2" id="KW-0378">Hydrolase</keyword>
<proteinExistence type="inferred from homology"/>
<gene>
    <name evidence="4" type="primary">thpR</name>
    <name evidence="4" type="ORF">D0Y96_12090</name>
</gene>
<accession>A0A372IMF6</accession>
<dbReference type="OrthoDB" id="9789350at2"/>
<dbReference type="GO" id="GO:0004113">
    <property type="term" value="F:2',3'-cyclic-nucleotide 3'-phosphodiesterase activity"/>
    <property type="evidence" value="ECO:0007669"/>
    <property type="project" value="InterPro"/>
</dbReference>
<dbReference type="Pfam" id="PF02834">
    <property type="entry name" value="LigT_PEase"/>
    <property type="match status" value="2"/>
</dbReference>
<name>A0A372IMF6_9BACT</name>
<comment type="catalytic activity">
    <reaction evidence="2">
        <text>a 3'-end 2',3'-cyclophospho-ribonucleotide-RNA + H2O = a 3'-end 2'-phospho-ribonucleotide-RNA + H(+)</text>
        <dbReference type="Rhea" id="RHEA:11828"/>
        <dbReference type="Rhea" id="RHEA-COMP:10464"/>
        <dbReference type="Rhea" id="RHEA-COMP:17353"/>
        <dbReference type="ChEBI" id="CHEBI:15377"/>
        <dbReference type="ChEBI" id="CHEBI:15378"/>
        <dbReference type="ChEBI" id="CHEBI:83064"/>
        <dbReference type="ChEBI" id="CHEBI:173113"/>
        <dbReference type="EC" id="3.1.4.58"/>
    </reaction>
</comment>
<dbReference type="PANTHER" id="PTHR35561">
    <property type="entry name" value="RNA 2',3'-CYCLIC PHOSPHODIESTERASE"/>
    <property type="match status" value="1"/>
</dbReference>
<dbReference type="PANTHER" id="PTHR35561:SF1">
    <property type="entry name" value="RNA 2',3'-CYCLIC PHOSPHODIESTERASE"/>
    <property type="match status" value="1"/>
</dbReference>
<evidence type="ECO:0000313" key="5">
    <source>
        <dbReference type="Proteomes" id="UP000264702"/>
    </source>
</evidence>
<dbReference type="InterPro" id="IPR004175">
    <property type="entry name" value="RNA_CPDase"/>
</dbReference>
<dbReference type="Proteomes" id="UP000264702">
    <property type="component" value="Unassembled WGS sequence"/>
</dbReference>
<dbReference type="NCBIfam" id="TIGR02258">
    <property type="entry name" value="2_5_ligase"/>
    <property type="match status" value="1"/>
</dbReference>
<keyword evidence="5" id="KW-1185">Reference proteome</keyword>
<sequence length="185" mass="20198">MRLFLGIAIPEEIAGELLRLVERLAPVARDLRWSAPATWHITLQFLGRTEEAQYACVTERLRGVQAAPVPVAMDGTGFFDRAGVFFAGVVVTAELLALQQRITAETQHCGFLPEGRAYAPHITLARSRGRSGAGPLAPLKTAMRGRAKAVFGGFTANEFLLYESLPLPEGSRYEIRERFALTGDG</sequence>
<feature type="short sequence motif" description="HXTX 1" evidence="2">
    <location>
        <begin position="40"/>
        <end position="43"/>
    </location>
</feature>
<feature type="domain" description="Phosphoesterase HXTX" evidence="3">
    <location>
        <begin position="7"/>
        <end position="85"/>
    </location>
</feature>
<reference evidence="4 5" key="1">
    <citation type="submission" date="2018-08" db="EMBL/GenBank/DDBJ databases">
        <title>Acidipila sp. 4G-K13, an acidobacterium isolated from forest soil.</title>
        <authorList>
            <person name="Gao Z.-H."/>
            <person name="Qiu L.-H."/>
        </authorList>
    </citation>
    <scope>NUCLEOTIDE SEQUENCE [LARGE SCALE GENOMIC DNA]</scope>
    <source>
        <strain evidence="4 5">4G-K13</strain>
    </source>
</reference>
<feature type="active site" description="Proton donor" evidence="2">
    <location>
        <position position="40"/>
    </location>
</feature>
<dbReference type="GO" id="GO:0008664">
    <property type="term" value="F:RNA 2',3'-cyclic 3'-phosphodiesterase activity"/>
    <property type="evidence" value="ECO:0007669"/>
    <property type="project" value="UniProtKB-EC"/>
</dbReference>
<dbReference type="Gene3D" id="3.90.1140.10">
    <property type="entry name" value="Cyclic phosphodiesterase"/>
    <property type="match status" value="1"/>
</dbReference>
<dbReference type="SUPFAM" id="SSF55144">
    <property type="entry name" value="LigT-like"/>
    <property type="match status" value="1"/>
</dbReference>
<evidence type="ECO:0000256" key="1">
    <source>
        <dbReference type="ARBA" id="ARBA00022801"/>
    </source>
</evidence>
<organism evidence="4 5">
    <name type="scientific">Paracidobacterium acidisoli</name>
    <dbReference type="NCBI Taxonomy" id="2303751"/>
    <lineage>
        <taxon>Bacteria</taxon>
        <taxon>Pseudomonadati</taxon>
        <taxon>Acidobacteriota</taxon>
        <taxon>Terriglobia</taxon>
        <taxon>Terriglobales</taxon>
        <taxon>Acidobacteriaceae</taxon>
        <taxon>Paracidobacterium</taxon>
    </lineage>
</organism>
<dbReference type="HAMAP" id="MF_01940">
    <property type="entry name" value="RNA_CPDase"/>
    <property type="match status" value="1"/>
</dbReference>
<dbReference type="EC" id="3.1.4.58" evidence="2"/>
<feature type="domain" description="Phosphoesterase HXTX" evidence="3">
    <location>
        <begin position="92"/>
        <end position="170"/>
    </location>
</feature>